<dbReference type="AlphaFoldDB" id="A0A8B9M4X1"/>
<dbReference type="Ensembl" id="ENSANIT00000002876.1">
    <property type="protein sequence ID" value="ENSANIP00000002784.1"/>
    <property type="gene ID" value="ENSANIG00000001911.1"/>
</dbReference>
<evidence type="ECO:0000259" key="2">
    <source>
        <dbReference type="Pfam" id="PF15801"/>
    </source>
</evidence>
<evidence type="ECO:0000313" key="4">
    <source>
        <dbReference type="Proteomes" id="UP000694541"/>
    </source>
</evidence>
<accession>A0A8B9M4X1</accession>
<feature type="domain" description="C6H2-type" evidence="2">
    <location>
        <begin position="9"/>
        <end position="39"/>
    </location>
</feature>
<organism evidence="3 4">
    <name type="scientific">Accipiter nisus</name>
    <name type="common">Eurasian sparrowhawk</name>
    <dbReference type="NCBI Taxonomy" id="211598"/>
    <lineage>
        <taxon>Eukaryota</taxon>
        <taxon>Metazoa</taxon>
        <taxon>Chordata</taxon>
        <taxon>Craniata</taxon>
        <taxon>Vertebrata</taxon>
        <taxon>Euteleostomi</taxon>
        <taxon>Archelosauria</taxon>
        <taxon>Archosauria</taxon>
        <taxon>Dinosauria</taxon>
        <taxon>Saurischia</taxon>
        <taxon>Theropoda</taxon>
        <taxon>Coelurosauria</taxon>
        <taxon>Aves</taxon>
        <taxon>Neognathae</taxon>
        <taxon>Neoaves</taxon>
        <taxon>Telluraves</taxon>
        <taxon>Accipitrimorphae</taxon>
        <taxon>Accipitriformes</taxon>
        <taxon>Accipitridae</taxon>
        <taxon>Accipitrinae</taxon>
        <taxon>Accipiter</taxon>
    </lineage>
</organism>
<reference evidence="3" key="2">
    <citation type="submission" date="2025-09" db="UniProtKB">
        <authorList>
            <consortium name="Ensembl"/>
        </authorList>
    </citation>
    <scope>IDENTIFICATION</scope>
</reference>
<feature type="region of interest" description="Disordered" evidence="1">
    <location>
        <begin position="47"/>
        <end position="83"/>
    </location>
</feature>
<name>A0A8B9M4X1_9AVES</name>
<protein>
    <submittedName>
        <fullName evidence="3">Methionyl aminopeptidase 1</fullName>
    </submittedName>
</protein>
<evidence type="ECO:0000313" key="3">
    <source>
        <dbReference type="Ensembl" id="ENSANIP00000002784.1"/>
    </source>
</evidence>
<keyword evidence="4" id="KW-1185">Reference proteome</keyword>
<dbReference type="InterPro" id="IPR031615">
    <property type="entry name" value="Zfn-C6H2"/>
</dbReference>
<sequence>MAAVETRVCETAGCSSEAKLQCPTCLKLGIQGSYFCSQEHGRIIRGRNDNRKIEVNGSAEKAQRKAEFSPENSPESGPDGEKEWLSSMACQEFCRIEGEGVCNMQWYIGSALSPEL</sequence>
<reference evidence="3" key="1">
    <citation type="submission" date="2025-08" db="UniProtKB">
        <authorList>
            <consortium name="Ensembl"/>
        </authorList>
    </citation>
    <scope>IDENTIFICATION</scope>
</reference>
<evidence type="ECO:0000256" key="1">
    <source>
        <dbReference type="SAM" id="MobiDB-lite"/>
    </source>
</evidence>
<dbReference type="Pfam" id="PF15801">
    <property type="entry name" value="zf-C6H2"/>
    <property type="match status" value="1"/>
</dbReference>
<proteinExistence type="predicted"/>
<dbReference type="Proteomes" id="UP000694541">
    <property type="component" value="Unplaced"/>
</dbReference>